<dbReference type="Proteomes" id="UP000613193">
    <property type="component" value="Unassembled WGS sequence"/>
</dbReference>
<proteinExistence type="predicted"/>
<evidence type="ECO:0000313" key="2">
    <source>
        <dbReference type="Proteomes" id="UP000613193"/>
    </source>
</evidence>
<dbReference type="RefSeq" id="WP_200063768.1">
    <property type="nucleotide sequence ID" value="NZ_JAEHFW010000001.1"/>
</dbReference>
<sequence length="371" mass="42943">MTRKVIGVLVLMFSIALLTTAMNQSFINRIKQAKYFDHLNNTSSDKSSIYEFLFIKSDRWEYGDLYGVSFLSQYKIKLQPFTTYKQNKHKPVTNRILYIIGDSFLADKSLAGAFKAFDNVVFLDRRFPFGPIVLDSTKQNYLIMEFAERNLNGYDLKKTGETIWKKKEIQAGLNFNSKFTTSKSQKDRPSVFTRLGNIIFNKDLNRNLELLLFDNKVTTPFKEAKASLNYNLLGRVSKEVTVSTDRKRLLFNITVDTSNLESGFRPISDKEKDSIADHLNTAKNYYRSIGFKNVFLSVVPNAASIYDENRMPYNHLQQRIEKTVHFPFIPLYNTFKKSPHNLFSLSDSHWNPLGFNTWVKQADSTLNVNLN</sequence>
<evidence type="ECO:0000313" key="1">
    <source>
        <dbReference type="EMBL" id="MBK0378199.1"/>
    </source>
</evidence>
<keyword evidence="2" id="KW-1185">Reference proteome</keyword>
<comment type="caution">
    <text evidence="1">The sequence shown here is derived from an EMBL/GenBank/DDBJ whole genome shotgun (WGS) entry which is preliminary data.</text>
</comment>
<dbReference type="AlphaFoldDB" id="A0A934PP96"/>
<dbReference type="EMBL" id="JAEHFW010000001">
    <property type="protein sequence ID" value="MBK0378199.1"/>
    <property type="molecule type" value="Genomic_DNA"/>
</dbReference>
<name>A0A934PP96_9SPHI</name>
<organism evidence="1 2">
    <name type="scientific">Mucilaginibacter segetis</name>
    <dbReference type="NCBI Taxonomy" id="2793071"/>
    <lineage>
        <taxon>Bacteria</taxon>
        <taxon>Pseudomonadati</taxon>
        <taxon>Bacteroidota</taxon>
        <taxon>Sphingobacteriia</taxon>
        <taxon>Sphingobacteriales</taxon>
        <taxon>Sphingobacteriaceae</taxon>
        <taxon>Mucilaginibacter</taxon>
    </lineage>
</organism>
<dbReference type="SUPFAM" id="SSF52266">
    <property type="entry name" value="SGNH hydrolase"/>
    <property type="match status" value="1"/>
</dbReference>
<evidence type="ECO:0008006" key="3">
    <source>
        <dbReference type="Google" id="ProtNLM"/>
    </source>
</evidence>
<gene>
    <name evidence="1" type="ORF">I5M19_02715</name>
</gene>
<protein>
    <recommendedName>
        <fullName evidence="3">AlgX/AlgJ SGNH hydrolase-like domain-containing protein</fullName>
    </recommendedName>
</protein>
<accession>A0A934PP96</accession>
<reference evidence="1" key="1">
    <citation type="submission" date="2020-12" db="EMBL/GenBank/DDBJ databases">
        <title>Bacterial novel species Mucilaginibacter sp. SD-g isolated from soil.</title>
        <authorList>
            <person name="Jung H.-Y."/>
        </authorList>
    </citation>
    <scope>NUCLEOTIDE SEQUENCE</scope>
    <source>
        <strain evidence="1">SD-g</strain>
    </source>
</reference>